<name>A0A4Y2GRB3_ARAVE</name>
<feature type="compositionally biased region" description="Polar residues" evidence="1">
    <location>
        <begin position="114"/>
        <end position="123"/>
    </location>
</feature>
<dbReference type="EMBL" id="BGPR01001497">
    <property type="protein sequence ID" value="GBM55359.1"/>
    <property type="molecule type" value="Genomic_DNA"/>
</dbReference>
<proteinExistence type="predicted"/>
<dbReference type="AlphaFoldDB" id="A0A4Y2GRB3"/>
<feature type="signal peptide" evidence="2">
    <location>
        <begin position="1"/>
        <end position="19"/>
    </location>
</feature>
<comment type="caution">
    <text evidence="3">The sequence shown here is derived from an EMBL/GenBank/DDBJ whole genome shotgun (WGS) entry which is preliminary data.</text>
</comment>
<accession>A0A4Y2GRB3</accession>
<organism evidence="3 4">
    <name type="scientific">Araneus ventricosus</name>
    <name type="common">Orbweaver spider</name>
    <name type="synonym">Epeira ventricosa</name>
    <dbReference type="NCBI Taxonomy" id="182803"/>
    <lineage>
        <taxon>Eukaryota</taxon>
        <taxon>Metazoa</taxon>
        <taxon>Ecdysozoa</taxon>
        <taxon>Arthropoda</taxon>
        <taxon>Chelicerata</taxon>
        <taxon>Arachnida</taxon>
        <taxon>Araneae</taxon>
        <taxon>Araneomorphae</taxon>
        <taxon>Entelegynae</taxon>
        <taxon>Araneoidea</taxon>
        <taxon>Araneidae</taxon>
        <taxon>Araneus</taxon>
    </lineage>
</organism>
<reference evidence="3 4" key="1">
    <citation type="journal article" date="2019" name="Sci. Rep.">
        <title>Orb-weaving spider Araneus ventricosus genome elucidates the spidroin gene catalogue.</title>
        <authorList>
            <person name="Kono N."/>
            <person name="Nakamura H."/>
            <person name="Ohtoshi R."/>
            <person name="Moran D.A.P."/>
            <person name="Shinohara A."/>
            <person name="Yoshida Y."/>
            <person name="Fujiwara M."/>
            <person name="Mori M."/>
            <person name="Tomita M."/>
            <person name="Arakawa K."/>
        </authorList>
    </citation>
    <scope>NUCLEOTIDE SEQUENCE [LARGE SCALE GENOMIC DNA]</scope>
</reference>
<keyword evidence="4" id="KW-1185">Reference proteome</keyword>
<evidence type="ECO:0000256" key="1">
    <source>
        <dbReference type="SAM" id="MobiDB-lite"/>
    </source>
</evidence>
<keyword evidence="2" id="KW-0732">Signal</keyword>
<feature type="compositionally biased region" description="Basic and acidic residues" evidence="1">
    <location>
        <begin position="180"/>
        <end position="192"/>
    </location>
</feature>
<feature type="region of interest" description="Disordered" evidence="1">
    <location>
        <begin position="167"/>
        <end position="269"/>
    </location>
</feature>
<gene>
    <name evidence="3" type="ORF">AVEN_111750_1</name>
</gene>
<feature type="region of interest" description="Disordered" evidence="1">
    <location>
        <begin position="112"/>
        <end position="139"/>
    </location>
</feature>
<feature type="compositionally biased region" description="Basic and acidic residues" evidence="1">
    <location>
        <begin position="222"/>
        <end position="237"/>
    </location>
</feature>
<evidence type="ECO:0000256" key="2">
    <source>
        <dbReference type="SAM" id="SignalP"/>
    </source>
</evidence>
<evidence type="ECO:0000313" key="4">
    <source>
        <dbReference type="Proteomes" id="UP000499080"/>
    </source>
</evidence>
<protein>
    <submittedName>
        <fullName evidence="3">Uncharacterized protein</fullName>
    </submittedName>
</protein>
<dbReference type="Proteomes" id="UP000499080">
    <property type="component" value="Unassembled WGS sequence"/>
</dbReference>
<evidence type="ECO:0000313" key="3">
    <source>
        <dbReference type="EMBL" id="GBM55359.1"/>
    </source>
</evidence>
<feature type="chain" id="PRO_5021352416" evidence="2">
    <location>
        <begin position="20"/>
        <end position="418"/>
    </location>
</feature>
<sequence length="418" mass="47134">MSVRIALFVVFVFSGVAFGEDQKNETVCPPTIVDCACTEKDGNFYTIQINTTTVYISDEDTGMDRCIADGDPLALCEDRDCVIIPNDNFATLFRKGRKMSPSNYLQEEDFVAENHTSSSTSNKTDPKPGPGPSDDVTVPFYPIELTYPRMIHGEESSQLVKRDIVDGADSFIPPPNPDFGDEKYGRKGRDPFRPPSDSGFGNEKYRKKGPGPFRPPSDLDFGDEKYGRDLEDARESDTSLLSDSNDPPPMPFHQEELDERPSFRDQSANNAPTYWEGNYGYACKVPQLRNSEVTCWKWPNWQTCKQTCIYGHGIASQKGTLRSSTYTCRNSENQWKPHRMTDCQPYLNCKVRLRSPGDLKCVEPTNRPAYCDIACEEYDNHSAQRVRVTCDEQQGGMRLPFCATLDNSFTNHIRSPSS</sequence>
<feature type="compositionally biased region" description="Basic and acidic residues" evidence="1">
    <location>
        <begin position="253"/>
        <end position="263"/>
    </location>
</feature>
<dbReference type="OrthoDB" id="6426830at2759"/>